<reference evidence="2" key="2">
    <citation type="submission" date="2019-06" db="EMBL/GenBank/DDBJ databases">
        <title>Genomics analysis of Aphanomyces spp. identifies a new class of oomycete effector associated with host adaptation.</title>
        <authorList>
            <person name="Gaulin E."/>
        </authorList>
    </citation>
    <scope>NUCLEOTIDE SEQUENCE</scope>
    <source>
        <strain evidence="2">CBS 578.67</strain>
    </source>
</reference>
<feature type="compositionally biased region" description="Polar residues" evidence="1">
    <location>
        <begin position="528"/>
        <end position="540"/>
    </location>
</feature>
<dbReference type="AlphaFoldDB" id="A0A485KCT2"/>
<evidence type="ECO:0000313" key="4">
    <source>
        <dbReference type="Proteomes" id="UP000332933"/>
    </source>
</evidence>
<dbReference type="EMBL" id="CAADRA010001505">
    <property type="protein sequence ID" value="VFT82128.1"/>
    <property type="molecule type" value="Genomic_DNA"/>
</dbReference>
<protein>
    <submittedName>
        <fullName evidence="3">Aste57867_5047 protein</fullName>
    </submittedName>
</protein>
<evidence type="ECO:0000313" key="3">
    <source>
        <dbReference type="EMBL" id="VFT82128.1"/>
    </source>
</evidence>
<reference evidence="3 4" key="1">
    <citation type="submission" date="2019-03" db="EMBL/GenBank/DDBJ databases">
        <authorList>
            <person name="Gaulin E."/>
            <person name="Dumas B."/>
        </authorList>
    </citation>
    <scope>NUCLEOTIDE SEQUENCE [LARGE SCALE GENOMIC DNA]</scope>
    <source>
        <strain evidence="3">CBS 568.67</strain>
    </source>
</reference>
<gene>
    <name evidence="3" type="primary">Aste57867_5047</name>
    <name evidence="2" type="ORF">As57867_005034</name>
    <name evidence="3" type="ORF">ASTE57867_5047</name>
</gene>
<organism evidence="3 4">
    <name type="scientific">Aphanomyces stellatus</name>
    <dbReference type="NCBI Taxonomy" id="120398"/>
    <lineage>
        <taxon>Eukaryota</taxon>
        <taxon>Sar</taxon>
        <taxon>Stramenopiles</taxon>
        <taxon>Oomycota</taxon>
        <taxon>Saprolegniomycetes</taxon>
        <taxon>Saprolegniales</taxon>
        <taxon>Verrucalvaceae</taxon>
        <taxon>Aphanomyces</taxon>
    </lineage>
</organism>
<evidence type="ECO:0000256" key="1">
    <source>
        <dbReference type="SAM" id="MobiDB-lite"/>
    </source>
</evidence>
<keyword evidence="4" id="KW-1185">Reference proteome</keyword>
<proteinExistence type="predicted"/>
<feature type="region of interest" description="Disordered" evidence="1">
    <location>
        <begin position="483"/>
        <end position="540"/>
    </location>
</feature>
<name>A0A485KCT2_9STRA</name>
<accession>A0A485KCT2</accession>
<evidence type="ECO:0000313" key="2">
    <source>
        <dbReference type="EMBL" id="KAF0711789.1"/>
    </source>
</evidence>
<dbReference type="Proteomes" id="UP000332933">
    <property type="component" value="Unassembled WGS sequence"/>
</dbReference>
<dbReference type="EMBL" id="VJMH01001504">
    <property type="protein sequence ID" value="KAF0711789.1"/>
    <property type="molecule type" value="Genomic_DNA"/>
</dbReference>
<dbReference type="OrthoDB" id="199930at2759"/>
<sequence length="630" mass="68763">MRAIPTLVEEALRDSIADFPAELQVSLKEKFAAYHANPETLHVEQVVCKRMTDAHAQRLLFTPTPEHAALYVLLIQGPPQGAPETHPCAIVCQRYLAMWYLSHARHWPLVKEFVLHGGLDALVHLFDHENMHFRGQALDVFTQITSNPSFDWFTEPACTEAKALHSKMLLLTNTSDMIQSLVANKDVPAMSFYALQILAFYMSWVRKLYTKGELRLSQALLDTLAQWKHEEGSAIERAEDELKLAASVFDDFNRWPAADAVVSAKNEAPSFASGIKFPEGTFNLKQAADAIHGLDFDHAIALCGEVIGLGGADMDVMAAHGLRGRARFLRHLDASDMKKAVDDLTTALEKMTDQASPYVSRADLLVEKASALARLHLFKPALATVAVPTDEWMASPDDLAKLHATRAAIEADFANFEKIYDEKHAKEASIFDAILARRGKAEATARHCASTIDLGPDDTTVAPDDTTVAPDNNEPTTVVVAEDNNHDDDTTTASMPPVLPSSNQDDNDADASHMTTPRPPIERKKSAKTPTVPSSTTRHGMTSLARKLCRCKQASPLVVAKLLASFSGADLAAALHDILNPDMLTMVLASLPHVAPAKATEILAVVRSLPALPLVLDLADDPMLLVQLGL</sequence>